<proteinExistence type="predicted"/>
<evidence type="ECO:0000313" key="1">
    <source>
        <dbReference type="Proteomes" id="UP000095286"/>
    </source>
</evidence>
<name>A0AC35UDQ3_9BILA</name>
<reference evidence="2" key="1">
    <citation type="submission" date="2016-11" db="UniProtKB">
        <authorList>
            <consortium name="WormBaseParasite"/>
        </authorList>
    </citation>
    <scope>IDENTIFICATION</scope>
    <source>
        <strain evidence="2">KR3021</strain>
    </source>
</reference>
<accession>A0AC35UDQ3</accession>
<dbReference type="WBParaSite" id="RSKR_0001022766.1">
    <property type="protein sequence ID" value="RSKR_0001022766.1"/>
    <property type="gene ID" value="RSKR_0001022766"/>
</dbReference>
<dbReference type="Proteomes" id="UP000095286">
    <property type="component" value="Unplaced"/>
</dbReference>
<protein>
    <submittedName>
        <fullName evidence="2">G_PROTEIN_RECEP_F1_2 domain-containing protein</fullName>
    </submittedName>
</protein>
<evidence type="ECO:0000313" key="2">
    <source>
        <dbReference type="WBParaSite" id="RSKR_0001022766.1"/>
    </source>
</evidence>
<sequence>MTPTMLSALWVFLSISIALGQLLAAGQSDWLVHGSLSQGLYANCYLHECQLRTNWWPLILLSAYLFGISILFLSSLISVPFLIFSSTSKPLQIVSNCQFVAVLLTGLVVVSVPMDMEDIHCTTNQLIKSLYCRVGWAYAFACVLSLISMCCPIMGRLLADHRKSYRFITVPECLL</sequence>
<organism evidence="1 2">
    <name type="scientific">Rhabditophanes sp. KR3021</name>
    <dbReference type="NCBI Taxonomy" id="114890"/>
    <lineage>
        <taxon>Eukaryota</taxon>
        <taxon>Metazoa</taxon>
        <taxon>Ecdysozoa</taxon>
        <taxon>Nematoda</taxon>
        <taxon>Chromadorea</taxon>
        <taxon>Rhabditida</taxon>
        <taxon>Tylenchina</taxon>
        <taxon>Panagrolaimomorpha</taxon>
        <taxon>Strongyloidoidea</taxon>
        <taxon>Alloionematidae</taxon>
        <taxon>Rhabditophanes</taxon>
    </lineage>
</organism>